<comment type="subcellular location">
    <subcellularLocation>
        <location evidence="1">Nucleus</location>
    </subcellularLocation>
</comment>
<feature type="domain" description="K Homology" evidence="8">
    <location>
        <begin position="163"/>
        <end position="203"/>
    </location>
</feature>
<dbReference type="PANTHER" id="PTHR21321:SF4">
    <property type="entry name" value="EXOSOME COMPLEX COMPONENT RRP4"/>
    <property type="match status" value="1"/>
</dbReference>
<dbReference type="GO" id="GO:0071038">
    <property type="term" value="P:TRAMP-dependent tRNA surveillance pathway"/>
    <property type="evidence" value="ECO:0007669"/>
    <property type="project" value="TreeGrafter"/>
</dbReference>
<dbReference type="GO" id="GO:0000176">
    <property type="term" value="C:nuclear exosome (RNase complex)"/>
    <property type="evidence" value="ECO:0007669"/>
    <property type="project" value="TreeGrafter"/>
</dbReference>
<dbReference type="GO" id="GO:0071034">
    <property type="term" value="P:CUT catabolic process"/>
    <property type="evidence" value="ECO:0007669"/>
    <property type="project" value="TreeGrafter"/>
</dbReference>
<dbReference type="EMBL" id="GGYP01002466">
    <property type="protein sequence ID" value="MDE47237.1"/>
    <property type="molecule type" value="Transcribed_RNA"/>
</dbReference>
<dbReference type="Pfam" id="PF21266">
    <property type="entry name" value="S1_RRP4"/>
    <property type="match status" value="1"/>
</dbReference>
<dbReference type="FunFam" id="2.40.50.140:FF:000038">
    <property type="entry name" value="Exosome complex component RRP4"/>
    <property type="match status" value="1"/>
</dbReference>
<dbReference type="CDD" id="cd22525">
    <property type="entry name" value="KH-I_Rrp4_eukar"/>
    <property type="match status" value="1"/>
</dbReference>
<evidence type="ECO:0000259" key="7">
    <source>
        <dbReference type="Pfam" id="PF14382"/>
    </source>
</evidence>
<dbReference type="GO" id="GO:0000177">
    <property type="term" value="C:cytoplasmic exosome (RNase complex)"/>
    <property type="evidence" value="ECO:0007669"/>
    <property type="project" value="TreeGrafter"/>
</dbReference>
<dbReference type="PANTHER" id="PTHR21321">
    <property type="entry name" value="PNAS-3 RELATED"/>
    <property type="match status" value="1"/>
</dbReference>
<comment type="similarity">
    <text evidence="2">Belongs to the RRP4 family.</text>
</comment>
<dbReference type="AlphaFoldDB" id="A0A6G1SAP3"/>
<evidence type="ECO:0000256" key="5">
    <source>
        <dbReference type="ARBA" id="ARBA00022884"/>
    </source>
</evidence>
<dbReference type="InterPro" id="IPR012340">
    <property type="entry name" value="NA-bd_OB-fold"/>
</dbReference>
<gene>
    <name evidence="10" type="primary">EXOSC2</name>
    <name evidence="10" type="ORF">g.637</name>
</gene>
<keyword evidence="4" id="KW-0271">Exosome</keyword>
<dbReference type="GO" id="GO:0034475">
    <property type="term" value="P:U4 snRNA 3'-end processing"/>
    <property type="evidence" value="ECO:0007669"/>
    <property type="project" value="TreeGrafter"/>
</dbReference>
<dbReference type="GO" id="GO:0003723">
    <property type="term" value="F:RNA binding"/>
    <property type="evidence" value="ECO:0007669"/>
    <property type="project" value="UniProtKB-KW"/>
</dbReference>
<evidence type="ECO:0000259" key="9">
    <source>
        <dbReference type="Pfam" id="PF21266"/>
    </source>
</evidence>
<dbReference type="GO" id="GO:0071051">
    <property type="term" value="P:poly(A)-dependent snoRNA 3'-end processing"/>
    <property type="evidence" value="ECO:0007669"/>
    <property type="project" value="TreeGrafter"/>
</dbReference>
<dbReference type="InterPro" id="IPR026699">
    <property type="entry name" value="Exosome_RNA_bind1/RRP40/RRP4"/>
</dbReference>
<evidence type="ECO:0000256" key="6">
    <source>
        <dbReference type="ARBA" id="ARBA00023242"/>
    </source>
</evidence>
<dbReference type="SUPFAM" id="SSF110324">
    <property type="entry name" value="Ribosomal L27 protein-like"/>
    <property type="match status" value="1"/>
</dbReference>
<dbReference type="SUPFAM" id="SSF54791">
    <property type="entry name" value="Eukaryotic type KH-domain (KH-domain type I)"/>
    <property type="match status" value="1"/>
</dbReference>
<sequence length="287" mass="32324">MEVDEEFVSEFESAERKIILPGDLVTSHNLMRGHGTFLNNNGELISSVAGRVVQINKLISVHAPRARFVGETGDVVVGRIIEVQVGQRRWKVETGARLDSVLILNHINLPGGELRRKTVEDEIMMRSYFKEGDLIVAEVQSTFQDGSLSLHTRSLRYGLVGQGALVRVPPNLVERCKVVFINLPQIGVHLILANNGYVWISPSRTDEEIEYGFDLSLEPLPLTTRQTIARMRNCIHIMKTGKIMLNSNSCTKCFEESMEFQVRDLLEEEVISKIIGKLNKKTKRLTA</sequence>
<evidence type="ECO:0000313" key="10">
    <source>
        <dbReference type="EMBL" id="MDE47237.1"/>
    </source>
</evidence>
<organism evidence="10">
    <name type="scientific">Aceria tosichella</name>
    <name type="common">wheat curl mite</name>
    <dbReference type="NCBI Taxonomy" id="561515"/>
    <lineage>
        <taxon>Eukaryota</taxon>
        <taxon>Metazoa</taxon>
        <taxon>Ecdysozoa</taxon>
        <taxon>Arthropoda</taxon>
        <taxon>Chelicerata</taxon>
        <taxon>Arachnida</taxon>
        <taxon>Acari</taxon>
        <taxon>Acariformes</taxon>
        <taxon>Trombidiformes</taxon>
        <taxon>Prostigmata</taxon>
        <taxon>Eupodina</taxon>
        <taxon>Eriophyoidea</taxon>
        <taxon>Eriophyidae</taxon>
        <taxon>Eriophyinae</taxon>
        <taxon>Aceriini</taxon>
        <taxon>Aceria</taxon>
    </lineage>
</organism>
<dbReference type="SUPFAM" id="SSF50249">
    <property type="entry name" value="Nucleic acid-binding proteins"/>
    <property type="match status" value="1"/>
</dbReference>
<dbReference type="InterPro" id="IPR004088">
    <property type="entry name" value="KH_dom_type_1"/>
</dbReference>
<keyword evidence="3" id="KW-0698">rRNA processing</keyword>
<accession>A0A6G1SAP3</accession>
<keyword evidence="6" id="KW-0539">Nucleus</keyword>
<dbReference type="GO" id="GO:0010468">
    <property type="term" value="P:regulation of gene expression"/>
    <property type="evidence" value="ECO:0007669"/>
    <property type="project" value="UniProtKB-ARBA"/>
</dbReference>
<dbReference type="CDD" id="cd05789">
    <property type="entry name" value="S1_Rrp4"/>
    <property type="match status" value="1"/>
</dbReference>
<dbReference type="Pfam" id="PF15985">
    <property type="entry name" value="KH_6"/>
    <property type="match status" value="1"/>
</dbReference>
<reference evidence="10" key="1">
    <citation type="submission" date="2018-10" db="EMBL/GenBank/DDBJ databases">
        <title>Transcriptome assembly of Aceria tosichella (Wheat curl mite) Type 2.</title>
        <authorList>
            <person name="Scully E.D."/>
            <person name="Geib S.M."/>
            <person name="Palmer N.A."/>
            <person name="Gupta A.K."/>
            <person name="Sarath G."/>
            <person name="Tatineni S."/>
        </authorList>
    </citation>
    <scope>NUCLEOTIDE SEQUENCE</scope>
    <source>
        <strain evidence="10">LincolnNE</strain>
    </source>
</reference>
<dbReference type="GO" id="GO:0000467">
    <property type="term" value="P:exonucleolytic trimming to generate mature 3'-end of 5.8S rRNA from tricistronic rRNA transcript (SSU-rRNA, 5.8S rRNA, LSU-rRNA)"/>
    <property type="evidence" value="ECO:0007669"/>
    <property type="project" value="TreeGrafter"/>
</dbReference>
<evidence type="ECO:0000256" key="2">
    <source>
        <dbReference type="ARBA" id="ARBA00009155"/>
    </source>
</evidence>
<dbReference type="InterPro" id="IPR048565">
    <property type="entry name" value="S1_RRP4"/>
</dbReference>
<evidence type="ECO:0000256" key="1">
    <source>
        <dbReference type="ARBA" id="ARBA00004123"/>
    </source>
</evidence>
<protein>
    <submittedName>
        <fullName evidence="10">Exosome complex component RRP4</fullName>
    </submittedName>
</protein>
<proteinExistence type="inferred from homology"/>
<evidence type="ECO:0000259" key="8">
    <source>
        <dbReference type="Pfam" id="PF15985"/>
    </source>
</evidence>
<keyword evidence="5" id="KW-0694">RNA-binding</keyword>
<evidence type="ECO:0000256" key="4">
    <source>
        <dbReference type="ARBA" id="ARBA00022835"/>
    </source>
</evidence>
<dbReference type="Pfam" id="PF14382">
    <property type="entry name" value="ECR1_N"/>
    <property type="match status" value="1"/>
</dbReference>
<evidence type="ECO:0000256" key="3">
    <source>
        <dbReference type="ARBA" id="ARBA00022552"/>
    </source>
</evidence>
<dbReference type="Gene3D" id="2.40.50.100">
    <property type="match status" value="1"/>
</dbReference>
<dbReference type="GO" id="GO:0071035">
    <property type="term" value="P:nuclear polyadenylation-dependent rRNA catabolic process"/>
    <property type="evidence" value="ECO:0007669"/>
    <property type="project" value="TreeGrafter"/>
</dbReference>
<feature type="domain" description="RRP4 S1" evidence="9">
    <location>
        <begin position="67"/>
        <end position="141"/>
    </location>
</feature>
<dbReference type="Gene3D" id="2.40.50.140">
    <property type="entry name" value="Nucleic acid-binding proteins"/>
    <property type="match status" value="1"/>
</dbReference>
<dbReference type="InterPro" id="IPR036612">
    <property type="entry name" value="KH_dom_type_1_sf"/>
</dbReference>
<feature type="domain" description="Exosome complex component N-terminal" evidence="7">
    <location>
        <begin position="18"/>
        <end position="53"/>
    </location>
</feature>
<name>A0A6G1SAP3_9ACAR</name>
<dbReference type="InterPro" id="IPR025721">
    <property type="entry name" value="Exosome_cplx_N_dom"/>
</dbReference>